<reference evidence="1 2" key="1">
    <citation type="submission" date="2018-08" db="EMBL/GenBank/DDBJ databases">
        <title>Komagataeibacter sp. AV 382.</title>
        <authorList>
            <person name="Skraban J."/>
            <person name="Trcek J."/>
        </authorList>
    </citation>
    <scope>NUCLEOTIDE SEQUENCE [LARGE SCALE GENOMIC DNA]</scope>
    <source>
        <strain evidence="1 2">AV 382</strain>
    </source>
</reference>
<keyword evidence="2" id="KW-1185">Reference proteome</keyword>
<organism evidence="1 2">
    <name type="scientific">Komagataeibacter melaceti</name>
    <dbReference type="NCBI Taxonomy" id="2766577"/>
    <lineage>
        <taxon>Bacteria</taxon>
        <taxon>Pseudomonadati</taxon>
        <taxon>Pseudomonadota</taxon>
        <taxon>Alphaproteobacteria</taxon>
        <taxon>Acetobacterales</taxon>
        <taxon>Acetobacteraceae</taxon>
        <taxon>Komagataeibacter</taxon>
    </lineage>
</organism>
<proteinExistence type="predicted"/>
<accession>A0A371YY78</accession>
<sequence>MGVHDACFLQCPGAAPPMRQPAATLAGMVKSARAAAGAGCITGVHDVGWRMNLSHQQEDPVQTAPS</sequence>
<protein>
    <submittedName>
        <fullName evidence="1">Uncharacterized protein</fullName>
    </submittedName>
</protein>
<feature type="non-terminal residue" evidence="1">
    <location>
        <position position="66"/>
    </location>
</feature>
<dbReference type="EMBL" id="QUWV01000122">
    <property type="protein sequence ID" value="RFD19186.1"/>
    <property type="molecule type" value="Genomic_DNA"/>
</dbReference>
<evidence type="ECO:0000313" key="2">
    <source>
        <dbReference type="Proteomes" id="UP000262371"/>
    </source>
</evidence>
<dbReference type="AlphaFoldDB" id="A0A371YY78"/>
<evidence type="ECO:0000313" key="1">
    <source>
        <dbReference type="EMBL" id="RFD19186.1"/>
    </source>
</evidence>
<comment type="caution">
    <text evidence="1">The sequence shown here is derived from an EMBL/GenBank/DDBJ whole genome shotgun (WGS) entry which is preliminary data.</text>
</comment>
<name>A0A371YY78_9PROT</name>
<dbReference type="Proteomes" id="UP000262371">
    <property type="component" value="Unassembled WGS sequence"/>
</dbReference>
<gene>
    <name evidence="1" type="ORF">DY926_12725</name>
</gene>